<evidence type="ECO:0000259" key="2">
    <source>
        <dbReference type="Pfam" id="PF01609"/>
    </source>
</evidence>
<name>A0A518DV11_9BACT</name>
<dbReference type="GO" id="GO:0003677">
    <property type="term" value="F:DNA binding"/>
    <property type="evidence" value="ECO:0007669"/>
    <property type="project" value="InterPro"/>
</dbReference>
<keyword evidence="1" id="KW-0472">Membrane</keyword>
<dbReference type="EMBL" id="CP036433">
    <property type="protein sequence ID" value="QDU95668.1"/>
    <property type="molecule type" value="Genomic_DNA"/>
</dbReference>
<organism evidence="3 4">
    <name type="scientific">Lignipirellula cremea</name>
    <dbReference type="NCBI Taxonomy" id="2528010"/>
    <lineage>
        <taxon>Bacteria</taxon>
        <taxon>Pseudomonadati</taxon>
        <taxon>Planctomycetota</taxon>
        <taxon>Planctomycetia</taxon>
        <taxon>Pirellulales</taxon>
        <taxon>Pirellulaceae</taxon>
        <taxon>Lignipirellula</taxon>
    </lineage>
</organism>
<dbReference type="Pfam" id="PF01609">
    <property type="entry name" value="DDE_Tnp_1"/>
    <property type="match status" value="1"/>
</dbReference>
<dbReference type="AlphaFoldDB" id="A0A518DV11"/>
<reference evidence="3 4" key="1">
    <citation type="submission" date="2019-02" db="EMBL/GenBank/DDBJ databases">
        <title>Deep-cultivation of Planctomycetes and their phenomic and genomic characterization uncovers novel biology.</title>
        <authorList>
            <person name="Wiegand S."/>
            <person name="Jogler M."/>
            <person name="Boedeker C."/>
            <person name="Pinto D."/>
            <person name="Vollmers J."/>
            <person name="Rivas-Marin E."/>
            <person name="Kohn T."/>
            <person name="Peeters S.H."/>
            <person name="Heuer A."/>
            <person name="Rast P."/>
            <person name="Oberbeckmann S."/>
            <person name="Bunk B."/>
            <person name="Jeske O."/>
            <person name="Meyerdierks A."/>
            <person name="Storesund J.E."/>
            <person name="Kallscheuer N."/>
            <person name="Luecker S."/>
            <person name="Lage O.M."/>
            <person name="Pohl T."/>
            <person name="Merkel B.J."/>
            <person name="Hornburger P."/>
            <person name="Mueller R.-W."/>
            <person name="Bruemmer F."/>
            <person name="Labrenz M."/>
            <person name="Spormann A.M."/>
            <person name="Op den Camp H."/>
            <person name="Overmann J."/>
            <person name="Amann R."/>
            <person name="Jetten M.S.M."/>
            <person name="Mascher T."/>
            <person name="Medema M.H."/>
            <person name="Devos D.P."/>
            <person name="Kaster A.-K."/>
            <person name="Ovreas L."/>
            <person name="Rohde M."/>
            <person name="Galperin M.Y."/>
            <person name="Jogler C."/>
        </authorList>
    </citation>
    <scope>NUCLEOTIDE SEQUENCE [LARGE SCALE GENOMIC DNA]</scope>
    <source>
        <strain evidence="3 4">Pla85_3_4</strain>
    </source>
</reference>
<dbReference type="Proteomes" id="UP000317648">
    <property type="component" value="Chromosome"/>
</dbReference>
<feature type="transmembrane region" description="Helical" evidence="1">
    <location>
        <begin position="42"/>
        <end position="64"/>
    </location>
</feature>
<dbReference type="InterPro" id="IPR002559">
    <property type="entry name" value="Transposase_11"/>
</dbReference>
<dbReference type="GO" id="GO:0004803">
    <property type="term" value="F:transposase activity"/>
    <property type="evidence" value="ECO:0007669"/>
    <property type="project" value="InterPro"/>
</dbReference>
<keyword evidence="1" id="KW-1133">Transmembrane helix</keyword>
<evidence type="ECO:0000313" key="4">
    <source>
        <dbReference type="Proteomes" id="UP000317648"/>
    </source>
</evidence>
<evidence type="ECO:0000256" key="1">
    <source>
        <dbReference type="SAM" id="Phobius"/>
    </source>
</evidence>
<keyword evidence="4" id="KW-1185">Reference proteome</keyword>
<keyword evidence="1" id="KW-0812">Transmembrane</keyword>
<dbReference type="InterPro" id="IPR047952">
    <property type="entry name" value="Transpos_IS4"/>
</dbReference>
<dbReference type="RefSeq" id="WP_197443361.1">
    <property type="nucleotide sequence ID" value="NZ_CP036433.1"/>
</dbReference>
<protein>
    <submittedName>
        <fullName evidence="3">Transposase DDE domain protein</fullName>
    </submittedName>
</protein>
<dbReference type="PANTHER" id="PTHR37529:SF1">
    <property type="entry name" value="TRANSPOSASE INSG FOR INSERTION SEQUENCE ELEMENT IS4-RELATED"/>
    <property type="match status" value="1"/>
</dbReference>
<proteinExistence type="predicted"/>
<evidence type="ECO:0000313" key="3">
    <source>
        <dbReference type="EMBL" id="QDU95668.1"/>
    </source>
</evidence>
<dbReference type="GO" id="GO:0006313">
    <property type="term" value="P:DNA transposition"/>
    <property type="evidence" value="ECO:0007669"/>
    <property type="project" value="InterPro"/>
</dbReference>
<dbReference type="PANTHER" id="PTHR37529">
    <property type="entry name" value="TRANSPOSASE INSG FOR INSERTION SEQUENCE ELEMENT IS4-RELATED"/>
    <property type="match status" value="1"/>
</dbReference>
<sequence>MSGITIRPAQCTFNFGDCVTAFLTQPGLPFASILAAERIRRVFALHGGLFGRIYSTAIVLWAFMGQVLRDGKEASCQSAVSRISSHCLLTRGVGVDPDTRDYCRARAKLPEGALRQLAGEIASNSEQEIDAKFLFKNRHAKLIDGSTFTMADTRANQEAYPQHASQQPGIGFPIARFVVVVSLATACVIDAAIARFQGKETGETALLRQLLHCFAAGDVAVADRFYGNYWVVAFLTLQGVDVCFRKHQKRPTDFRRGRRIGYKDHLITWSRPDRPEWMSEELYAQMPLTIRLREIQYVVERAGRKQSPFVVITTLFQEQGEQEFTSDEIADFYGFRWHAELDLRSIKTHMNLRHLRCKTPAMVHRQFWTTLIAYNAIRLTACCSATLSGVPPRRISFARTCEYVLAGWDLLSGVTSIPAHALLQYSEERLMQIARCLVGNRPGRYEPRVLKKRQTNYGLMVQPRAVLKERLAHGDNSFETK</sequence>
<dbReference type="SUPFAM" id="SSF53098">
    <property type="entry name" value="Ribonuclease H-like"/>
    <property type="match status" value="1"/>
</dbReference>
<dbReference type="NCBIfam" id="NF033592">
    <property type="entry name" value="transpos_IS4_1"/>
    <property type="match status" value="1"/>
</dbReference>
<feature type="domain" description="Transposase IS4-like" evidence="2">
    <location>
        <begin position="142"/>
        <end position="375"/>
    </location>
</feature>
<accession>A0A518DV11</accession>
<gene>
    <name evidence="3" type="ORF">Pla8534_34850</name>
</gene>
<dbReference type="InterPro" id="IPR012337">
    <property type="entry name" value="RNaseH-like_sf"/>
</dbReference>
<dbReference type="KEGG" id="lcre:Pla8534_34850"/>